<reference evidence="2 3" key="1">
    <citation type="journal article" date="2013" name="BMC Genomics">
        <title>Genomics-driven discovery of the pneumocandin biosynthetic gene cluster in the fungus Glarea lozoyensis.</title>
        <authorList>
            <person name="Chen L."/>
            <person name="Yue Q."/>
            <person name="Zhang X."/>
            <person name="Xiang M."/>
            <person name="Wang C."/>
            <person name="Li S."/>
            <person name="Che Y."/>
            <person name="Ortiz-Lopez F.J."/>
            <person name="Bills G.F."/>
            <person name="Liu X."/>
            <person name="An Z."/>
        </authorList>
    </citation>
    <scope>NUCLEOTIDE SEQUENCE [LARGE SCALE GENOMIC DNA]</scope>
    <source>
        <strain evidence="3">ATCC 20868 / MF5171</strain>
    </source>
</reference>
<gene>
    <name evidence="2" type="ORF">GLAREA_03816</name>
</gene>
<dbReference type="EMBL" id="KE145363">
    <property type="protein sequence ID" value="EPE30849.1"/>
    <property type="molecule type" value="Genomic_DNA"/>
</dbReference>
<keyword evidence="3" id="KW-1185">Reference proteome</keyword>
<proteinExistence type="predicted"/>
<evidence type="ECO:0000256" key="1">
    <source>
        <dbReference type="SAM" id="MobiDB-lite"/>
    </source>
</evidence>
<dbReference type="GeneID" id="19462871"/>
<dbReference type="HOGENOM" id="CLU_1304971_0_0_1"/>
<sequence length="211" mass="24085">MFGSILPSPVNKKPKRWIHTIAQRLQFTPTSNEQQYNTLTHHFHDATIVDDLGAFYPEIFNPVTADRVSPASCFTCHPTQTTAAQKCLQCKMFLNDSQNRLVLVLQHLAYYKEKLDTLGPVAQIELERRIDWLNAREKGIRLGANQIINRHNDIRGQWAREQVVESPWGAEPQITPEPQPYASPYATLPPVKPSYPEPTLQSSQAWRPYGP</sequence>
<name>S3D125_GLAL2</name>
<dbReference type="Proteomes" id="UP000016922">
    <property type="component" value="Unassembled WGS sequence"/>
</dbReference>
<feature type="region of interest" description="Disordered" evidence="1">
    <location>
        <begin position="166"/>
        <end position="211"/>
    </location>
</feature>
<dbReference type="RefSeq" id="XP_008082260.1">
    <property type="nucleotide sequence ID" value="XM_008084069.1"/>
</dbReference>
<dbReference type="AlphaFoldDB" id="S3D125"/>
<accession>S3D125</accession>
<evidence type="ECO:0000313" key="2">
    <source>
        <dbReference type="EMBL" id="EPE30849.1"/>
    </source>
</evidence>
<evidence type="ECO:0000313" key="3">
    <source>
        <dbReference type="Proteomes" id="UP000016922"/>
    </source>
</evidence>
<protein>
    <submittedName>
        <fullName evidence="2">Uncharacterized protein</fullName>
    </submittedName>
</protein>
<dbReference type="KEGG" id="glz:GLAREA_03816"/>
<organism evidence="2 3">
    <name type="scientific">Glarea lozoyensis (strain ATCC 20868 / MF5171)</name>
    <dbReference type="NCBI Taxonomy" id="1116229"/>
    <lineage>
        <taxon>Eukaryota</taxon>
        <taxon>Fungi</taxon>
        <taxon>Dikarya</taxon>
        <taxon>Ascomycota</taxon>
        <taxon>Pezizomycotina</taxon>
        <taxon>Leotiomycetes</taxon>
        <taxon>Helotiales</taxon>
        <taxon>Helotiaceae</taxon>
        <taxon>Glarea</taxon>
    </lineage>
</organism>